<gene>
    <name evidence="4" type="ORF">CHIRRI_LOCUS11371</name>
</gene>
<keyword evidence="2" id="KW-1133">Transmembrane helix</keyword>
<dbReference type="Pfam" id="PF23619">
    <property type="entry name" value="Ig_VWA7"/>
    <property type="match status" value="1"/>
</dbReference>
<dbReference type="Proteomes" id="UP001153620">
    <property type="component" value="Chromosome 3"/>
</dbReference>
<evidence type="ECO:0000256" key="2">
    <source>
        <dbReference type="SAM" id="Phobius"/>
    </source>
</evidence>
<feature type="compositionally biased region" description="Low complexity" evidence="1">
    <location>
        <begin position="75"/>
        <end position="94"/>
    </location>
</feature>
<dbReference type="AlphaFoldDB" id="A0A9N9RZU2"/>
<keyword evidence="2" id="KW-0812">Transmembrane</keyword>
<reference evidence="4" key="2">
    <citation type="submission" date="2022-10" db="EMBL/GenBank/DDBJ databases">
        <authorList>
            <consortium name="ENA_rothamsted_submissions"/>
            <consortium name="culmorum"/>
            <person name="King R."/>
        </authorList>
    </citation>
    <scope>NUCLEOTIDE SEQUENCE</scope>
</reference>
<dbReference type="InterPro" id="IPR057615">
    <property type="entry name" value="Ig_VWA7"/>
</dbReference>
<keyword evidence="2" id="KW-0472">Membrane</keyword>
<accession>A0A9N9RZU2</accession>
<evidence type="ECO:0000313" key="4">
    <source>
        <dbReference type="EMBL" id="CAG9808533.1"/>
    </source>
</evidence>
<organism evidence="4 5">
    <name type="scientific">Chironomus riparius</name>
    <dbReference type="NCBI Taxonomy" id="315576"/>
    <lineage>
        <taxon>Eukaryota</taxon>
        <taxon>Metazoa</taxon>
        <taxon>Ecdysozoa</taxon>
        <taxon>Arthropoda</taxon>
        <taxon>Hexapoda</taxon>
        <taxon>Insecta</taxon>
        <taxon>Pterygota</taxon>
        <taxon>Neoptera</taxon>
        <taxon>Endopterygota</taxon>
        <taxon>Diptera</taxon>
        <taxon>Nematocera</taxon>
        <taxon>Chironomoidea</taxon>
        <taxon>Chironomidae</taxon>
        <taxon>Chironominae</taxon>
        <taxon>Chironomus</taxon>
    </lineage>
</organism>
<feature type="region of interest" description="Disordered" evidence="1">
    <location>
        <begin position="39"/>
        <end position="116"/>
    </location>
</feature>
<name>A0A9N9RZU2_9DIPT</name>
<protein>
    <recommendedName>
        <fullName evidence="3">VWA7 Ig-like domain-containing protein</fullName>
    </recommendedName>
</protein>
<evidence type="ECO:0000259" key="3">
    <source>
        <dbReference type="Pfam" id="PF23619"/>
    </source>
</evidence>
<evidence type="ECO:0000256" key="1">
    <source>
        <dbReference type="SAM" id="MobiDB-lite"/>
    </source>
</evidence>
<keyword evidence="5" id="KW-1185">Reference proteome</keyword>
<evidence type="ECO:0000313" key="5">
    <source>
        <dbReference type="Proteomes" id="UP001153620"/>
    </source>
</evidence>
<sequence length="453" mass="51623">MCCRVFYFVSHEKSCGPSISNNPNYNSTFFWNGQRPNYDGPTFNSQTPNYGGQYPTNWNNQQPPTWNSQQPPTWNGQNPTYNNQNPTYNGQYPPSNNGQDPPTFGPQIPPTWNEGQDTNEIETFYEIGSPNSRPKRDVQFPEDDENVNNMPAIDDGNKTIYNNTMDDVLVETITSADGRALKQMMQSVTKIDVGPQSQLFVAPGSTSVIYFEVTNLRNEPTYHNFNVQDEKRFLRQMEPRFIWLQPNQKESIRVTILVPQATESGMKDVITLTSQSVIQTQQSVVVTVATNGVVDAWQPRLWYTYNTRCDWRWNCVGGTWSIEVVARDYESGLLSLKSNPEGLLLRAPFVAGTNEEVTATYSASCCEPRVTITAYDLNRNQRTIQLNVDEPWLSEYGIATVVLACLFFILLIILIVIWVRWCINRRRVARDLPSYRPGDRFTDPPRASNSANI</sequence>
<proteinExistence type="predicted"/>
<dbReference type="OrthoDB" id="6610237at2759"/>
<feature type="transmembrane region" description="Helical" evidence="2">
    <location>
        <begin position="396"/>
        <end position="419"/>
    </location>
</feature>
<dbReference type="EMBL" id="OU895879">
    <property type="protein sequence ID" value="CAG9808533.1"/>
    <property type="molecule type" value="Genomic_DNA"/>
</dbReference>
<feature type="domain" description="VWA7 Ig-like" evidence="3">
    <location>
        <begin position="196"/>
        <end position="280"/>
    </location>
</feature>
<reference evidence="4" key="1">
    <citation type="submission" date="2022-01" db="EMBL/GenBank/DDBJ databases">
        <authorList>
            <person name="King R."/>
        </authorList>
    </citation>
    <scope>NUCLEOTIDE SEQUENCE</scope>
</reference>
<feature type="compositionally biased region" description="Polar residues" evidence="1">
    <location>
        <begin position="42"/>
        <end position="74"/>
    </location>
</feature>